<feature type="transmembrane region" description="Helical" evidence="1">
    <location>
        <begin position="76"/>
        <end position="99"/>
    </location>
</feature>
<dbReference type="EMBL" id="QBKN01000003">
    <property type="protein sequence ID" value="PTX51426.1"/>
    <property type="molecule type" value="Genomic_DNA"/>
</dbReference>
<dbReference type="RefSeq" id="WP_107974811.1">
    <property type="nucleotide sequence ID" value="NZ_BMEZ01000003.1"/>
</dbReference>
<dbReference type="OrthoDB" id="4546196at2"/>
<dbReference type="Proteomes" id="UP000244069">
    <property type="component" value="Unassembled WGS sequence"/>
</dbReference>
<reference evidence="2 3" key="1">
    <citation type="submission" date="2018-04" db="EMBL/GenBank/DDBJ databases">
        <title>Genomic Encyclopedia of Archaeal and Bacterial Type Strains, Phase II (KMG-II): from individual species to whole genera.</title>
        <authorList>
            <person name="Goeker M."/>
        </authorList>
    </citation>
    <scope>NUCLEOTIDE SEQUENCE [LARGE SCALE GENOMIC DNA]</scope>
    <source>
        <strain evidence="2 3">DSM 29329</strain>
    </source>
</reference>
<name>A0A2T6B5R7_9RHOB</name>
<protein>
    <submittedName>
        <fullName evidence="2">Uncharacterized protein</fullName>
    </submittedName>
</protein>
<keyword evidence="3" id="KW-1185">Reference proteome</keyword>
<evidence type="ECO:0000313" key="3">
    <source>
        <dbReference type="Proteomes" id="UP000244069"/>
    </source>
</evidence>
<dbReference type="AlphaFoldDB" id="A0A2T6B5R7"/>
<proteinExistence type="predicted"/>
<comment type="caution">
    <text evidence="2">The sequence shown here is derived from an EMBL/GenBank/DDBJ whole genome shotgun (WGS) entry which is preliminary data.</text>
</comment>
<accession>A0A2T6B5R7</accession>
<sequence>MLPTLRGRIETRLFLIIVVGLPVTLLYALFVGGLPYDGGLLLMLLGVLLALLVVGVILDPLYILIQRLRWDRDWPFAYQFFFSIIEFVIVLSLASLEWIPWLDEFAFQRGETIRLASFHFAWVFLIGFVLLLGPLAVLFVRWRYKGGRFGRL</sequence>
<evidence type="ECO:0000256" key="1">
    <source>
        <dbReference type="SAM" id="Phobius"/>
    </source>
</evidence>
<feature type="transmembrane region" description="Helical" evidence="1">
    <location>
        <begin position="40"/>
        <end position="64"/>
    </location>
</feature>
<organism evidence="2 3">
    <name type="scientific">Allosediminivita pacifica</name>
    <dbReference type="NCBI Taxonomy" id="1267769"/>
    <lineage>
        <taxon>Bacteria</taxon>
        <taxon>Pseudomonadati</taxon>
        <taxon>Pseudomonadota</taxon>
        <taxon>Alphaproteobacteria</taxon>
        <taxon>Rhodobacterales</taxon>
        <taxon>Paracoccaceae</taxon>
        <taxon>Allosediminivita</taxon>
    </lineage>
</organism>
<gene>
    <name evidence="2" type="ORF">C8N44_103170</name>
</gene>
<keyword evidence="1" id="KW-0472">Membrane</keyword>
<evidence type="ECO:0000313" key="2">
    <source>
        <dbReference type="EMBL" id="PTX51426.1"/>
    </source>
</evidence>
<feature type="transmembrane region" description="Helical" evidence="1">
    <location>
        <begin position="119"/>
        <end position="142"/>
    </location>
</feature>
<feature type="transmembrane region" description="Helical" evidence="1">
    <location>
        <begin position="12"/>
        <end position="34"/>
    </location>
</feature>
<keyword evidence="1" id="KW-0812">Transmembrane</keyword>
<keyword evidence="1" id="KW-1133">Transmembrane helix</keyword>